<reference evidence="2" key="1">
    <citation type="submission" date="2020-04" db="EMBL/GenBank/DDBJ databases">
        <authorList>
            <person name="Chiriac C."/>
            <person name="Salcher M."/>
            <person name="Ghai R."/>
            <person name="Kavagutti S V."/>
        </authorList>
    </citation>
    <scope>NUCLEOTIDE SEQUENCE</scope>
</reference>
<dbReference type="GO" id="GO:0000030">
    <property type="term" value="F:mannosyltransferase activity"/>
    <property type="evidence" value="ECO:0007669"/>
    <property type="project" value="TreeGrafter"/>
</dbReference>
<dbReference type="Gene3D" id="3.90.550.20">
    <property type="match status" value="1"/>
</dbReference>
<accession>A0A6J5LV01</accession>
<sequence length="253" mass="28945">MIPRTMNLVWLNPPVPVVFVRLLLRFADYHPDWKICVWHSGNTPALLNGDLVSRIRGNSFKSDIVRYEIMARYGGWYMDWDMVWIDSIDNWFDCDNADNVFTNDAKWCHGLNNCFYGVSPTNPIAWALVNRLAESIRKHADPLDGGQAEQSGVKYFSRVVRSFPERAVVTPAQLVNGYTPDYWRNIKSLVKTKIPALAMHFFNSCQTTPTIEQAIGSGDIWAPEYTQEIVDSLPPNVIDHGLREVLPSISWRN</sequence>
<gene>
    <name evidence="2" type="ORF">UFOVP329_37</name>
</gene>
<dbReference type="InterPro" id="IPR007577">
    <property type="entry name" value="GlycoTrfase_DXD_sugar-bd_CS"/>
</dbReference>
<organism evidence="2">
    <name type="scientific">uncultured Caudovirales phage</name>
    <dbReference type="NCBI Taxonomy" id="2100421"/>
    <lineage>
        <taxon>Viruses</taxon>
        <taxon>Duplodnaviria</taxon>
        <taxon>Heunggongvirae</taxon>
        <taxon>Uroviricota</taxon>
        <taxon>Caudoviricetes</taxon>
        <taxon>Peduoviridae</taxon>
        <taxon>Maltschvirus</taxon>
        <taxon>Maltschvirus maltsch</taxon>
    </lineage>
</organism>
<dbReference type="Pfam" id="PF04488">
    <property type="entry name" value="Gly_transf_sug"/>
    <property type="match status" value="1"/>
</dbReference>
<dbReference type="PANTHER" id="PTHR32385:SF15">
    <property type="entry name" value="INOSITOL PHOSPHOCERAMIDE MANNOSYLTRANSFERASE 1"/>
    <property type="match status" value="1"/>
</dbReference>
<dbReference type="GO" id="GO:0016020">
    <property type="term" value="C:membrane"/>
    <property type="evidence" value="ECO:0007669"/>
    <property type="project" value="GOC"/>
</dbReference>
<dbReference type="InterPro" id="IPR029044">
    <property type="entry name" value="Nucleotide-diphossugar_trans"/>
</dbReference>
<keyword evidence="1 2" id="KW-0808">Transferase</keyword>
<proteinExistence type="predicted"/>
<evidence type="ECO:0000313" key="2">
    <source>
        <dbReference type="EMBL" id="CAB4138275.1"/>
    </source>
</evidence>
<evidence type="ECO:0000256" key="1">
    <source>
        <dbReference type="ARBA" id="ARBA00022679"/>
    </source>
</evidence>
<dbReference type="InterPro" id="IPR051706">
    <property type="entry name" value="Glycosyltransferase_domain"/>
</dbReference>
<name>A0A6J5LV01_9CAUD</name>
<protein>
    <submittedName>
        <fullName evidence="2">Glycosyltransferase, DXD sugar-binding motif</fullName>
    </submittedName>
</protein>
<dbReference type="SUPFAM" id="SSF53448">
    <property type="entry name" value="Nucleotide-diphospho-sugar transferases"/>
    <property type="match status" value="1"/>
</dbReference>
<dbReference type="EMBL" id="LR796342">
    <property type="protein sequence ID" value="CAB4138275.1"/>
    <property type="molecule type" value="Genomic_DNA"/>
</dbReference>
<dbReference type="PANTHER" id="PTHR32385">
    <property type="entry name" value="MANNOSYL PHOSPHORYLINOSITOL CERAMIDE SYNTHASE"/>
    <property type="match status" value="1"/>
</dbReference>
<dbReference type="GO" id="GO:0051999">
    <property type="term" value="P:mannosyl-inositol phosphorylceramide biosynthetic process"/>
    <property type="evidence" value="ECO:0007669"/>
    <property type="project" value="TreeGrafter"/>
</dbReference>